<dbReference type="Pfam" id="PF02321">
    <property type="entry name" value="OEP"/>
    <property type="match status" value="2"/>
</dbReference>
<protein>
    <submittedName>
        <fullName evidence="8">Outer membrane efflux protein</fullName>
    </submittedName>
</protein>
<accession>A0A517MVH2</accession>
<evidence type="ECO:0000256" key="6">
    <source>
        <dbReference type="ARBA" id="ARBA00023136"/>
    </source>
</evidence>
<evidence type="ECO:0000313" key="9">
    <source>
        <dbReference type="Proteomes" id="UP000319852"/>
    </source>
</evidence>
<name>A0A517MVH2_9BACT</name>
<dbReference type="GO" id="GO:1990281">
    <property type="term" value="C:efflux pump complex"/>
    <property type="evidence" value="ECO:0007669"/>
    <property type="project" value="TreeGrafter"/>
</dbReference>
<dbReference type="SUPFAM" id="SSF56954">
    <property type="entry name" value="Outer membrane efflux proteins (OEP)"/>
    <property type="match status" value="1"/>
</dbReference>
<dbReference type="InterPro" id="IPR051906">
    <property type="entry name" value="TolC-like"/>
</dbReference>
<dbReference type="Proteomes" id="UP000319852">
    <property type="component" value="Chromosome"/>
</dbReference>
<reference evidence="8 9" key="1">
    <citation type="submission" date="2019-02" db="EMBL/GenBank/DDBJ databases">
        <title>Deep-cultivation of Planctomycetes and their phenomic and genomic characterization uncovers novel biology.</title>
        <authorList>
            <person name="Wiegand S."/>
            <person name="Jogler M."/>
            <person name="Boedeker C."/>
            <person name="Pinto D."/>
            <person name="Vollmers J."/>
            <person name="Rivas-Marin E."/>
            <person name="Kohn T."/>
            <person name="Peeters S.H."/>
            <person name="Heuer A."/>
            <person name="Rast P."/>
            <person name="Oberbeckmann S."/>
            <person name="Bunk B."/>
            <person name="Jeske O."/>
            <person name="Meyerdierks A."/>
            <person name="Storesund J.E."/>
            <person name="Kallscheuer N."/>
            <person name="Luecker S."/>
            <person name="Lage O.M."/>
            <person name="Pohl T."/>
            <person name="Merkel B.J."/>
            <person name="Hornburger P."/>
            <person name="Mueller R.-W."/>
            <person name="Bruemmer F."/>
            <person name="Labrenz M."/>
            <person name="Spormann A.M."/>
            <person name="Op den Camp H."/>
            <person name="Overmann J."/>
            <person name="Amann R."/>
            <person name="Jetten M.S.M."/>
            <person name="Mascher T."/>
            <person name="Medema M.H."/>
            <person name="Devos D.P."/>
            <person name="Kaster A.-K."/>
            <person name="Ovreas L."/>
            <person name="Rohde M."/>
            <person name="Galperin M.Y."/>
            <person name="Jogler C."/>
        </authorList>
    </citation>
    <scope>NUCLEOTIDE SEQUENCE [LARGE SCALE GENOMIC DNA]</scope>
    <source>
        <strain evidence="8 9">HG15A2</strain>
    </source>
</reference>
<keyword evidence="7" id="KW-0998">Cell outer membrane</keyword>
<dbReference type="PANTHER" id="PTHR30026">
    <property type="entry name" value="OUTER MEMBRANE PROTEIN TOLC"/>
    <property type="match status" value="1"/>
</dbReference>
<dbReference type="Gene3D" id="1.20.1600.10">
    <property type="entry name" value="Outer membrane efflux proteins (OEP)"/>
    <property type="match status" value="1"/>
</dbReference>
<evidence type="ECO:0000313" key="8">
    <source>
        <dbReference type="EMBL" id="QDS98881.1"/>
    </source>
</evidence>
<gene>
    <name evidence="8" type="ORF">HG15A2_21680</name>
</gene>
<dbReference type="KEGG" id="amob:HG15A2_21680"/>
<dbReference type="EMBL" id="CP036263">
    <property type="protein sequence ID" value="QDS98881.1"/>
    <property type="molecule type" value="Genomic_DNA"/>
</dbReference>
<keyword evidence="9" id="KW-1185">Reference proteome</keyword>
<dbReference type="PANTHER" id="PTHR30026:SF23">
    <property type="entry name" value="TO APRF-PUTATIVE OUTER MEMBRANE EFFLUX PROTEIN OR SECRETED ALKALINE PHOSPHATASE-RELATED"/>
    <property type="match status" value="1"/>
</dbReference>
<organism evidence="8 9">
    <name type="scientific">Adhaeretor mobilis</name>
    <dbReference type="NCBI Taxonomy" id="1930276"/>
    <lineage>
        <taxon>Bacteria</taxon>
        <taxon>Pseudomonadati</taxon>
        <taxon>Planctomycetota</taxon>
        <taxon>Planctomycetia</taxon>
        <taxon>Pirellulales</taxon>
        <taxon>Lacipirellulaceae</taxon>
        <taxon>Adhaeretor</taxon>
    </lineage>
</organism>
<keyword evidence="6" id="KW-0472">Membrane</keyword>
<sequence>MGGIICNNCLRLCLGWSVAWCVVTSLGCRAPSTIAFSEPGIRSSQQVLPSLPQVELCSYVSEGHSRASANESSPFKGPALANGDTLSIDEALRFALEYSDIARSLDGDEVVLEQATGYDAPISSETVRQALAAFDTSLDTSFSWNRFEGPPNSFFGPGIDREDRRDEATFATGLSKLWQRGTQTRVGYNPSPGYLFFPGGSTGFNPTHVSAFEVEVRQPLLQGGGLEVNRAPILVAQLQTDQSAWEFKEALLEMVQSVEKAYWELYAARVARRVLEEQSPMIEEVVRVEEANMAADRSVKADVAKARTQLYRLRQRKVGADRVIREKEIQLGSLIGLSAHRRVSLELTTQPPTAPMLFDKYASIERAINNQPLLVQRRIRTRIRELEIRVASNQYLPKLDLQALYRANGLEDDLGNALEMMVEQDFYDWQFGAAFSVPLGRNGPRARLREAELQLAREQAQLREQVRLTVFEITEIHTRIEALYAEYRVAKERENQAKQWLEGAQIRYKNPPPAGRTVNWMVIALNDLLLALQGSSDAAEEAAVLLAEYNTELARLQQVEGNLLGKYNVCLLDEPLTNQVKEQLPAIAIPKQQPAEELPKNEKVDNGGSGRNAFMAVSPEVALDARLGPWWLPAQVEPILEPAPAELELLPQLKPPQANARIKGVSPVKNGEQVGWTVLPPLVSASPVVPTPKVPKAGVVDNPYVTSSISTAVLPSQGGEASSPEPPRH</sequence>
<dbReference type="AlphaFoldDB" id="A0A517MVH2"/>
<evidence type="ECO:0000256" key="7">
    <source>
        <dbReference type="ARBA" id="ARBA00023237"/>
    </source>
</evidence>
<dbReference type="GO" id="GO:0015562">
    <property type="term" value="F:efflux transmembrane transporter activity"/>
    <property type="evidence" value="ECO:0007669"/>
    <property type="project" value="InterPro"/>
</dbReference>
<evidence type="ECO:0000256" key="1">
    <source>
        <dbReference type="ARBA" id="ARBA00004442"/>
    </source>
</evidence>
<dbReference type="InterPro" id="IPR003423">
    <property type="entry name" value="OMP_efflux"/>
</dbReference>
<comment type="subcellular location">
    <subcellularLocation>
        <location evidence="1">Cell outer membrane</location>
    </subcellularLocation>
</comment>
<dbReference type="GO" id="GO:0015288">
    <property type="term" value="F:porin activity"/>
    <property type="evidence" value="ECO:0007669"/>
    <property type="project" value="TreeGrafter"/>
</dbReference>
<dbReference type="GO" id="GO:0009279">
    <property type="term" value="C:cell outer membrane"/>
    <property type="evidence" value="ECO:0007669"/>
    <property type="project" value="UniProtKB-SubCell"/>
</dbReference>
<evidence type="ECO:0000256" key="5">
    <source>
        <dbReference type="ARBA" id="ARBA00022692"/>
    </source>
</evidence>
<keyword evidence="4" id="KW-1134">Transmembrane beta strand</keyword>
<evidence type="ECO:0000256" key="4">
    <source>
        <dbReference type="ARBA" id="ARBA00022452"/>
    </source>
</evidence>
<evidence type="ECO:0000256" key="2">
    <source>
        <dbReference type="ARBA" id="ARBA00007613"/>
    </source>
</evidence>
<comment type="similarity">
    <text evidence="2">Belongs to the outer membrane factor (OMF) (TC 1.B.17) family.</text>
</comment>
<evidence type="ECO:0000256" key="3">
    <source>
        <dbReference type="ARBA" id="ARBA00022448"/>
    </source>
</evidence>
<keyword evidence="3" id="KW-0813">Transport</keyword>
<dbReference type="OrthoDB" id="229865at2"/>
<keyword evidence="5" id="KW-0812">Transmembrane</keyword>
<proteinExistence type="inferred from homology"/>